<dbReference type="SUPFAM" id="SSF69118">
    <property type="entry name" value="AhpD-like"/>
    <property type="match status" value="1"/>
</dbReference>
<dbReference type="OrthoDB" id="1683318at2"/>
<dbReference type="Gene3D" id="1.20.1290.10">
    <property type="entry name" value="AhpD-like"/>
    <property type="match status" value="1"/>
</dbReference>
<accession>A0A4Q7VB66</accession>
<keyword evidence="3" id="KW-1185">Reference proteome</keyword>
<dbReference type="PANTHER" id="PTHR33930">
    <property type="entry name" value="ALKYL HYDROPEROXIDE REDUCTASE AHPD"/>
    <property type="match status" value="1"/>
</dbReference>
<keyword evidence="2" id="KW-0560">Oxidoreductase</keyword>
<organism evidence="2 3">
    <name type="scientific">Advenella incenata</name>
    <dbReference type="NCBI Taxonomy" id="267800"/>
    <lineage>
        <taxon>Bacteria</taxon>
        <taxon>Pseudomonadati</taxon>
        <taxon>Pseudomonadota</taxon>
        <taxon>Betaproteobacteria</taxon>
        <taxon>Burkholderiales</taxon>
        <taxon>Alcaligenaceae</taxon>
    </lineage>
</organism>
<dbReference type="GO" id="GO:0051920">
    <property type="term" value="F:peroxiredoxin activity"/>
    <property type="evidence" value="ECO:0007669"/>
    <property type="project" value="InterPro"/>
</dbReference>
<name>A0A4Q7VB66_9BURK</name>
<feature type="domain" description="Carboxymuconolactone decarboxylase-like" evidence="1">
    <location>
        <begin position="18"/>
        <end position="96"/>
    </location>
</feature>
<gene>
    <name evidence="2" type="ORF">EV681_3802</name>
</gene>
<comment type="caution">
    <text evidence="2">The sequence shown here is derived from an EMBL/GenBank/DDBJ whole genome shotgun (WGS) entry which is preliminary data.</text>
</comment>
<dbReference type="EMBL" id="SHKO01000003">
    <property type="protein sequence ID" value="RZT93037.1"/>
    <property type="molecule type" value="Genomic_DNA"/>
</dbReference>
<proteinExistence type="predicted"/>
<evidence type="ECO:0000313" key="3">
    <source>
        <dbReference type="Proteomes" id="UP000293398"/>
    </source>
</evidence>
<reference evidence="2 3" key="1">
    <citation type="submission" date="2019-02" db="EMBL/GenBank/DDBJ databases">
        <title>Genomic Encyclopedia of Type Strains, Phase IV (KMG-IV): sequencing the most valuable type-strain genomes for metagenomic binning, comparative biology and taxonomic classification.</title>
        <authorList>
            <person name="Goeker M."/>
        </authorList>
    </citation>
    <scope>NUCLEOTIDE SEQUENCE [LARGE SCALE GENOMIC DNA]</scope>
    <source>
        <strain evidence="2 3">DSM 23814</strain>
    </source>
</reference>
<keyword evidence="2" id="KW-0575">Peroxidase</keyword>
<dbReference type="Proteomes" id="UP000293398">
    <property type="component" value="Unassembled WGS sequence"/>
</dbReference>
<sequence>MYDMKHLAHMKDLDTAAPQAMQAFRAFDQAAFADGALSALQKQIIALAVAVTTQCPYCIAIHTKQAREAGATDAQLAEAALVAAAIRAGGAVTHATHMF</sequence>
<dbReference type="InterPro" id="IPR003779">
    <property type="entry name" value="CMD-like"/>
</dbReference>
<dbReference type="InterPro" id="IPR004675">
    <property type="entry name" value="AhpD_core"/>
</dbReference>
<dbReference type="PANTHER" id="PTHR33930:SF2">
    <property type="entry name" value="BLR3452 PROTEIN"/>
    <property type="match status" value="1"/>
</dbReference>
<dbReference type="AlphaFoldDB" id="A0A4Q7VB66"/>
<dbReference type="RefSeq" id="WP_130304824.1">
    <property type="nucleotide sequence ID" value="NZ_SHKO01000003.1"/>
</dbReference>
<dbReference type="NCBIfam" id="TIGR00778">
    <property type="entry name" value="ahpD_dom"/>
    <property type="match status" value="1"/>
</dbReference>
<evidence type="ECO:0000259" key="1">
    <source>
        <dbReference type="Pfam" id="PF02627"/>
    </source>
</evidence>
<dbReference type="InterPro" id="IPR029032">
    <property type="entry name" value="AhpD-like"/>
</dbReference>
<dbReference type="Pfam" id="PF02627">
    <property type="entry name" value="CMD"/>
    <property type="match status" value="1"/>
</dbReference>
<evidence type="ECO:0000313" key="2">
    <source>
        <dbReference type="EMBL" id="RZT93037.1"/>
    </source>
</evidence>
<protein>
    <submittedName>
        <fullName evidence="2">AhpD family alkylhydroperoxidase</fullName>
    </submittedName>
</protein>